<name>A0A8S5LE01_9CAUD</name>
<sequence length="149" mass="16709">MPKLFNTSFEVSLRILLILSAVKPRSITIDRIAAYDLMTVYGRDFGMAEQNLHGENQFSFSELPAKREQLNGALRSLVLDGFISVAPSPGGFLFGLNERGRDFARSMQSEYAETYVETVKKTHRMLGKTSDASLLSKITNQAMDALKRR</sequence>
<dbReference type="EMBL" id="BK014693">
    <property type="protein sequence ID" value="DAD68154.1"/>
    <property type="molecule type" value="Genomic_DNA"/>
</dbReference>
<proteinExistence type="predicted"/>
<dbReference type="InterPro" id="IPR046904">
    <property type="entry name" value="ABC-3C_MC2"/>
</dbReference>
<accession>A0A8S5LE01</accession>
<dbReference type="Pfam" id="PF20288">
    <property type="entry name" value="MC2"/>
    <property type="match status" value="1"/>
</dbReference>
<organism evidence="1">
    <name type="scientific">Siphoviridae sp. ctkL423</name>
    <dbReference type="NCBI Taxonomy" id="2823596"/>
    <lineage>
        <taxon>Viruses</taxon>
        <taxon>Duplodnaviria</taxon>
        <taxon>Heunggongvirae</taxon>
        <taxon>Uroviricota</taxon>
        <taxon>Caudoviricetes</taxon>
    </lineage>
</organism>
<evidence type="ECO:0000313" key="1">
    <source>
        <dbReference type="EMBL" id="DAD68154.1"/>
    </source>
</evidence>
<protein>
    <submittedName>
        <fullName evidence="1">Uncharacterized protein</fullName>
    </submittedName>
</protein>
<reference evidence="1" key="1">
    <citation type="journal article" date="2021" name="Proc. Natl. Acad. Sci. U.S.A.">
        <title>A Catalog of Tens of Thousands of Viruses from Human Metagenomes Reveals Hidden Associations with Chronic Diseases.</title>
        <authorList>
            <person name="Tisza M.J."/>
            <person name="Buck C.B."/>
        </authorList>
    </citation>
    <scope>NUCLEOTIDE SEQUENCE</scope>
    <source>
        <strain evidence="1">CtkL423</strain>
    </source>
</reference>